<feature type="signal peptide" evidence="2">
    <location>
        <begin position="1"/>
        <end position="19"/>
    </location>
</feature>
<dbReference type="PRINTS" id="PR00317">
    <property type="entry name" value="EPENDYMIN"/>
</dbReference>
<dbReference type="GO" id="GO:0007160">
    <property type="term" value="P:cell-matrix adhesion"/>
    <property type="evidence" value="ECO:0007669"/>
    <property type="project" value="InterPro"/>
</dbReference>
<evidence type="ECO:0000313" key="3">
    <source>
        <dbReference type="Ensembl" id="ENSMALP00000028992.1"/>
    </source>
</evidence>
<dbReference type="Pfam" id="PF00811">
    <property type="entry name" value="Ependymin"/>
    <property type="match status" value="1"/>
</dbReference>
<accession>A0A3Q3R8L6</accession>
<comment type="similarity">
    <text evidence="1">Belongs to the ependymin family.</text>
</comment>
<keyword evidence="2" id="KW-0732">Signal</keyword>
<reference evidence="3" key="2">
    <citation type="submission" date="2025-09" db="UniProtKB">
        <authorList>
            <consortium name="Ensembl"/>
        </authorList>
    </citation>
    <scope>IDENTIFICATION</scope>
</reference>
<proteinExistence type="inferred from homology"/>
<dbReference type="Ensembl" id="ENSMALT00000029515.1">
    <property type="protein sequence ID" value="ENSMALP00000028992.1"/>
    <property type="gene ID" value="ENSMALG00000020041.1"/>
</dbReference>
<feature type="chain" id="PRO_5018612110" description="Ependymin" evidence="2">
    <location>
        <begin position="20"/>
        <end position="198"/>
    </location>
</feature>
<evidence type="ECO:0008006" key="5">
    <source>
        <dbReference type="Google" id="ProtNLM"/>
    </source>
</evidence>
<dbReference type="PANTHER" id="PTHR10697:SF5">
    <property type="entry name" value="EPENDYMIN-RELATED"/>
    <property type="match status" value="1"/>
</dbReference>
<dbReference type="GO" id="GO:0005764">
    <property type="term" value="C:lysosome"/>
    <property type="evidence" value="ECO:0007669"/>
    <property type="project" value="TreeGrafter"/>
</dbReference>
<evidence type="ECO:0000256" key="2">
    <source>
        <dbReference type="SAM" id="SignalP"/>
    </source>
</evidence>
<keyword evidence="4" id="KW-1185">Reference proteome</keyword>
<dbReference type="GO" id="GO:0005509">
    <property type="term" value="F:calcium ion binding"/>
    <property type="evidence" value="ECO:0007669"/>
    <property type="project" value="InterPro"/>
</dbReference>
<dbReference type="PANTHER" id="PTHR10697">
    <property type="entry name" value="MAMMALIAN EPENDYMIN-RELATED PROTEIN 1"/>
    <property type="match status" value="1"/>
</dbReference>
<sequence>MYAAVTLLVFMCLAVTTHAGHHMNLKGEWKGGAFTYDSMGKKLRFISNDSFPVNTSLGLDLLMFFDEGIFYEIDNTNQSCEKKALNCTMHPLDIPDDATLSSTLNFGRPFTEGEGLTLNKWTGSMPGMKGHYAIYATRGCVPVNMYYFTESTSFVFSTIDVELEIKNHDLLMVPSFCKGQPVEQTPEGTVNSFLNEFM</sequence>
<evidence type="ECO:0000313" key="4">
    <source>
        <dbReference type="Proteomes" id="UP000261600"/>
    </source>
</evidence>
<protein>
    <recommendedName>
        <fullName evidence="5">Ependymin</fullName>
    </recommendedName>
</protein>
<organism evidence="3 4">
    <name type="scientific">Monopterus albus</name>
    <name type="common">Swamp eel</name>
    <dbReference type="NCBI Taxonomy" id="43700"/>
    <lineage>
        <taxon>Eukaryota</taxon>
        <taxon>Metazoa</taxon>
        <taxon>Chordata</taxon>
        <taxon>Craniata</taxon>
        <taxon>Vertebrata</taxon>
        <taxon>Euteleostomi</taxon>
        <taxon>Actinopterygii</taxon>
        <taxon>Neopterygii</taxon>
        <taxon>Teleostei</taxon>
        <taxon>Neoteleostei</taxon>
        <taxon>Acanthomorphata</taxon>
        <taxon>Anabantaria</taxon>
        <taxon>Synbranchiformes</taxon>
        <taxon>Synbranchidae</taxon>
        <taxon>Monopterus</taxon>
    </lineage>
</organism>
<dbReference type="SMART" id="SM00026">
    <property type="entry name" value="EPEND"/>
    <property type="match status" value="1"/>
</dbReference>
<dbReference type="AlphaFoldDB" id="A0A3Q3R8L6"/>
<reference evidence="3" key="1">
    <citation type="submission" date="2025-08" db="UniProtKB">
        <authorList>
            <consortium name="Ensembl"/>
        </authorList>
    </citation>
    <scope>IDENTIFICATION</scope>
</reference>
<dbReference type="GO" id="GO:0005576">
    <property type="term" value="C:extracellular region"/>
    <property type="evidence" value="ECO:0007669"/>
    <property type="project" value="InterPro"/>
</dbReference>
<dbReference type="InterPro" id="IPR001299">
    <property type="entry name" value="Ependymin"/>
</dbReference>
<evidence type="ECO:0000256" key="1">
    <source>
        <dbReference type="ARBA" id="ARBA00010771"/>
    </source>
</evidence>
<name>A0A3Q3R8L6_MONAL</name>
<dbReference type="Proteomes" id="UP000261600">
    <property type="component" value="Unplaced"/>
</dbReference>